<accession>F5YLT5</accession>
<dbReference type="STRING" id="545694.TREPR_3144"/>
<keyword evidence="2" id="KW-1185">Reference proteome</keyword>
<sequence length="108" mass="12085">MKTKFGMFFLLVLVVISVSCATGQYMEMKSKENAEVLGLVQSTFLVSGSFRYRSTINTQAYITLLAEAQNKYPDINIDIRDISWAIGQGDAANNNYEYTAIGKVIKQQ</sequence>
<dbReference type="RefSeq" id="WP_015707119.1">
    <property type="nucleotide sequence ID" value="NC_015578.1"/>
</dbReference>
<protein>
    <submittedName>
        <fullName evidence="1">Putative lipoprotein</fullName>
    </submittedName>
</protein>
<organism evidence="1 2">
    <name type="scientific">Treponema primitia (strain ATCC BAA-887 / DSM 12427 / ZAS-2)</name>
    <dbReference type="NCBI Taxonomy" id="545694"/>
    <lineage>
        <taxon>Bacteria</taxon>
        <taxon>Pseudomonadati</taxon>
        <taxon>Spirochaetota</taxon>
        <taxon>Spirochaetia</taxon>
        <taxon>Spirochaetales</taxon>
        <taxon>Treponemataceae</taxon>
        <taxon>Treponema</taxon>
    </lineage>
</organism>
<name>F5YLT5_TREPZ</name>
<evidence type="ECO:0000313" key="2">
    <source>
        <dbReference type="Proteomes" id="UP000009223"/>
    </source>
</evidence>
<proteinExistence type="predicted"/>
<dbReference type="KEGG" id="tpi:TREPR_3144"/>
<evidence type="ECO:0000313" key="1">
    <source>
        <dbReference type="EMBL" id="AEF85225.1"/>
    </source>
</evidence>
<dbReference type="HOGENOM" id="CLU_2195772_0_0_12"/>
<dbReference type="PROSITE" id="PS51257">
    <property type="entry name" value="PROKAR_LIPOPROTEIN"/>
    <property type="match status" value="1"/>
</dbReference>
<dbReference type="EMBL" id="CP001843">
    <property type="protein sequence ID" value="AEF85225.1"/>
    <property type="molecule type" value="Genomic_DNA"/>
</dbReference>
<dbReference type="Proteomes" id="UP000009223">
    <property type="component" value="Chromosome"/>
</dbReference>
<reference evidence="1 2" key="2">
    <citation type="journal article" date="2011" name="ISME J.">
        <title>RNA-seq reveals cooperative metabolic interactions between two termite-gut spirochete species in co-culture.</title>
        <authorList>
            <person name="Rosenthal A.Z."/>
            <person name="Matson E.G."/>
            <person name="Eldar A."/>
            <person name="Leadbetter J.R."/>
        </authorList>
    </citation>
    <scope>NUCLEOTIDE SEQUENCE [LARGE SCALE GENOMIC DNA]</scope>
    <source>
        <strain evidence="2">ATCC BAA-887 / DSM 12427 / ZAS-2</strain>
    </source>
</reference>
<gene>
    <name evidence="1" type="ordered locus">TREPR_3144</name>
</gene>
<dbReference type="AlphaFoldDB" id="F5YLT5"/>
<reference evidence="2" key="1">
    <citation type="submission" date="2009-12" db="EMBL/GenBank/DDBJ databases">
        <title>Complete sequence of Treponema primitia strain ZAS-2.</title>
        <authorList>
            <person name="Tetu S.G."/>
            <person name="Matson E."/>
            <person name="Ren Q."/>
            <person name="Seshadri R."/>
            <person name="Elbourne L."/>
            <person name="Hassan K.A."/>
            <person name="Durkin A."/>
            <person name="Radune D."/>
            <person name="Mohamoud Y."/>
            <person name="Shay R."/>
            <person name="Jin S."/>
            <person name="Zhang X."/>
            <person name="Lucey K."/>
            <person name="Ballor N.R."/>
            <person name="Ottesen E."/>
            <person name="Rosenthal R."/>
            <person name="Allen A."/>
            <person name="Leadbetter J.R."/>
            <person name="Paulsen I.T."/>
        </authorList>
    </citation>
    <scope>NUCLEOTIDE SEQUENCE [LARGE SCALE GENOMIC DNA]</scope>
    <source>
        <strain evidence="2">ATCC BAA-887 / DSM 12427 / ZAS-2</strain>
    </source>
</reference>
<dbReference type="OrthoDB" id="9838231at2"/>
<keyword evidence="1" id="KW-0449">Lipoprotein</keyword>